<keyword evidence="8" id="KW-1185">Reference proteome</keyword>
<feature type="domain" description="Aminotransferase class I/classII large" evidence="6">
    <location>
        <begin position="112"/>
        <end position="504"/>
    </location>
</feature>
<dbReference type="GO" id="GO:0019878">
    <property type="term" value="P:lysine biosynthetic process via aminoadipic acid"/>
    <property type="evidence" value="ECO:0007669"/>
    <property type="project" value="TreeGrafter"/>
</dbReference>
<keyword evidence="3" id="KW-0032">Aminotransferase</keyword>
<evidence type="ECO:0000256" key="3">
    <source>
        <dbReference type="ARBA" id="ARBA00022576"/>
    </source>
</evidence>
<dbReference type="GO" id="GO:0009074">
    <property type="term" value="P:aromatic amino acid family catabolic process"/>
    <property type="evidence" value="ECO:0007669"/>
    <property type="project" value="TreeGrafter"/>
</dbReference>
<proteinExistence type="inferred from homology"/>
<dbReference type="Pfam" id="PF00155">
    <property type="entry name" value="Aminotran_1_2"/>
    <property type="match status" value="1"/>
</dbReference>
<organism evidence="7 8">
    <name type="scientific">Eeniella nana</name>
    <name type="common">Yeast</name>
    <name type="synonym">Brettanomyces nanus</name>
    <dbReference type="NCBI Taxonomy" id="13502"/>
    <lineage>
        <taxon>Eukaryota</taxon>
        <taxon>Fungi</taxon>
        <taxon>Dikarya</taxon>
        <taxon>Ascomycota</taxon>
        <taxon>Saccharomycotina</taxon>
        <taxon>Pichiomycetes</taxon>
        <taxon>Pichiales</taxon>
        <taxon>Pichiaceae</taxon>
        <taxon>Brettanomyces</taxon>
    </lineage>
</organism>
<name>A0A875S686_EENNA</name>
<reference evidence="7" key="1">
    <citation type="submission" date="2020-10" db="EMBL/GenBank/DDBJ databases">
        <authorList>
            <person name="Roach M.J.R."/>
        </authorList>
    </citation>
    <scope>NUCLEOTIDE SEQUENCE</scope>
    <source>
        <strain evidence="7">CBS 1945</strain>
    </source>
</reference>
<comment type="cofactor">
    <cofactor evidence="1">
        <name>pyridoxal 5'-phosphate</name>
        <dbReference type="ChEBI" id="CHEBI:597326"/>
    </cofactor>
</comment>
<comment type="similarity">
    <text evidence="2">Belongs to the class-I pyridoxal-phosphate-dependent aminotransferase family.</text>
</comment>
<dbReference type="InterPro" id="IPR015421">
    <property type="entry name" value="PyrdxlP-dep_Trfase_major"/>
</dbReference>
<dbReference type="EMBL" id="CP064815">
    <property type="protein sequence ID" value="QPG77111.1"/>
    <property type="molecule type" value="Genomic_DNA"/>
</dbReference>
<dbReference type="OrthoDB" id="691673at2759"/>
<evidence type="ECO:0000256" key="5">
    <source>
        <dbReference type="ARBA" id="ARBA00022898"/>
    </source>
</evidence>
<dbReference type="Gene3D" id="3.40.640.10">
    <property type="entry name" value="Type I PLP-dependent aspartate aminotransferase-like (Major domain)"/>
    <property type="match status" value="1"/>
</dbReference>
<dbReference type="InterPro" id="IPR004839">
    <property type="entry name" value="Aminotransferase_I/II_large"/>
</dbReference>
<dbReference type="KEGG" id="bnn:FOA43_004514"/>
<keyword evidence="4" id="KW-0808">Transferase</keyword>
<evidence type="ECO:0000256" key="1">
    <source>
        <dbReference type="ARBA" id="ARBA00001933"/>
    </source>
</evidence>
<evidence type="ECO:0000256" key="2">
    <source>
        <dbReference type="ARBA" id="ARBA00007441"/>
    </source>
</evidence>
<dbReference type="GO" id="GO:0030170">
    <property type="term" value="F:pyridoxal phosphate binding"/>
    <property type="evidence" value="ECO:0007669"/>
    <property type="project" value="InterPro"/>
</dbReference>
<dbReference type="InterPro" id="IPR050859">
    <property type="entry name" value="Class-I_PLP-dep_aminotransf"/>
</dbReference>
<dbReference type="GO" id="GO:0008793">
    <property type="term" value="F:aromatic-amino-acid transaminase activity"/>
    <property type="evidence" value="ECO:0007669"/>
    <property type="project" value="TreeGrafter"/>
</dbReference>
<dbReference type="PANTHER" id="PTHR42790">
    <property type="entry name" value="AMINOTRANSFERASE"/>
    <property type="match status" value="1"/>
</dbReference>
<keyword evidence="5" id="KW-0663">Pyridoxal phosphate</keyword>
<dbReference type="GO" id="GO:0006571">
    <property type="term" value="P:tyrosine biosynthetic process"/>
    <property type="evidence" value="ECO:0007669"/>
    <property type="project" value="TreeGrafter"/>
</dbReference>
<dbReference type="GeneID" id="62197914"/>
<evidence type="ECO:0000313" key="7">
    <source>
        <dbReference type="EMBL" id="QPG77111.1"/>
    </source>
</evidence>
<dbReference type="AlphaFoldDB" id="A0A875S686"/>
<dbReference type="Proteomes" id="UP000662931">
    <property type="component" value="Chromosome 4"/>
</dbReference>
<evidence type="ECO:0000256" key="4">
    <source>
        <dbReference type="ARBA" id="ARBA00022679"/>
    </source>
</evidence>
<dbReference type="GO" id="GO:0047536">
    <property type="term" value="F:2-aminoadipate transaminase activity"/>
    <property type="evidence" value="ECO:0007669"/>
    <property type="project" value="TreeGrafter"/>
</dbReference>
<dbReference type="InterPro" id="IPR015424">
    <property type="entry name" value="PyrdxlP-dep_Trfase"/>
</dbReference>
<evidence type="ECO:0000313" key="8">
    <source>
        <dbReference type="Proteomes" id="UP000662931"/>
    </source>
</evidence>
<gene>
    <name evidence="7" type="ORF">FOA43_004514</name>
</gene>
<protein>
    <recommendedName>
        <fullName evidence="6">Aminotransferase class I/classII large domain-containing protein</fullName>
    </recommendedName>
</protein>
<dbReference type="PANTHER" id="PTHR42790:SF2">
    <property type="entry name" value="AROMATIC AMINO ACID AMINOTRANSFERASE 2"/>
    <property type="match status" value="1"/>
</dbReference>
<evidence type="ECO:0000259" key="6">
    <source>
        <dbReference type="Pfam" id="PF00155"/>
    </source>
</evidence>
<dbReference type="SUPFAM" id="SSF53383">
    <property type="entry name" value="PLP-dependent transferases"/>
    <property type="match status" value="1"/>
</dbReference>
<dbReference type="CDD" id="cd00609">
    <property type="entry name" value="AAT_like"/>
    <property type="match status" value="1"/>
</dbReference>
<dbReference type="RefSeq" id="XP_038780676.1">
    <property type="nucleotide sequence ID" value="XM_038924748.1"/>
</dbReference>
<accession>A0A875S686</accession>
<sequence>MERSVQKYPLFLCLSLNHRFHIRNYNSCRNFHSTMGFLDPADRTEMPSFDHEDLIADRIRKRTFSKFWRSVDPPPGIKFHENPIVLVGGMPNHGFFPVSSIDVHLASKPFAFDRGQTFEIPATADQTDVIDLENALQYADSDGFQELRNFTKQFVSRVVKPQLPNWSTIITLGGADGVGKCFDILVNPGDTVLFEEFTFNPILNTCRERGGVPVPIKLDDLATMDYAEELDNMLSHWSDRYPGLPLPKALYTIPNGHNPLGVSQPLSHKKHVYALAQKYNFFIIEDEPYGYLNFSPAEEEPNFSLSNDEFVKSLHPSYTTLDTTGRVVRVETFSKIFAPGTRLGYAIAHPQFLSYFKSSSDILTRAPSGLSQAVVYNTIVKLGGLEGWIHWITLVRNDYLRRKNVMVNALRNSEAGKKGYLQAIDPNCGMFVACKVNIPEEKKSKTTELMEKFDLLCRIEGIVVVLGVNMAVDKTFSAERGNFLRIAICAPLHVDVLTEAANRLSKAAIDLFECNYIN</sequence>